<comment type="caution">
    <text evidence="1">The sequence shown here is derived from an EMBL/GenBank/DDBJ whole genome shotgun (WGS) entry which is preliminary data.</text>
</comment>
<dbReference type="EMBL" id="ABCB02000018">
    <property type="protein sequence ID" value="EDO61674.1"/>
    <property type="molecule type" value="Genomic_DNA"/>
</dbReference>
<proteinExistence type="predicted"/>
<reference evidence="1 2" key="1">
    <citation type="submission" date="2007-08" db="EMBL/GenBank/DDBJ databases">
        <title>Draft genome sequence of Clostridium leptum (DSM 753).</title>
        <authorList>
            <person name="Sudarsanam P."/>
            <person name="Ley R."/>
            <person name="Guruge J."/>
            <person name="Turnbaugh P.J."/>
            <person name="Mahowald M."/>
            <person name="Liep D."/>
            <person name="Gordon J."/>
        </authorList>
    </citation>
    <scope>NUCLEOTIDE SEQUENCE [LARGE SCALE GENOMIC DNA]</scope>
    <source>
        <strain evidence="1 2">DSM 753</strain>
    </source>
</reference>
<reference evidence="1 2" key="2">
    <citation type="submission" date="2007-08" db="EMBL/GenBank/DDBJ databases">
        <authorList>
            <person name="Fulton L."/>
            <person name="Clifton S."/>
            <person name="Fulton B."/>
            <person name="Xu J."/>
            <person name="Minx P."/>
            <person name="Pepin K.H."/>
            <person name="Johnson M."/>
            <person name="Thiruvilangam P."/>
            <person name="Bhonagiri V."/>
            <person name="Nash W.E."/>
            <person name="Wang C."/>
            <person name="Mardis E.R."/>
            <person name="Wilson R.K."/>
        </authorList>
    </citation>
    <scope>NUCLEOTIDE SEQUENCE [LARGE SCALE GENOMIC DNA]</scope>
    <source>
        <strain evidence="1 2">DSM 753</strain>
    </source>
</reference>
<dbReference type="Proteomes" id="UP000003490">
    <property type="component" value="Unassembled WGS sequence"/>
</dbReference>
<organism evidence="1 2">
    <name type="scientific">[Clostridium] leptum DSM 753</name>
    <dbReference type="NCBI Taxonomy" id="428125"/>
    <lineage>
        <taxon>Bacteria</taxon>
        <taxon>Bacillati</taxon>
        <taxon>Bacillota</taxon>
        <taxon>Clostridia</taxon>
        <taxon>Eubacteriales</taxon>
        <taxon>Oscillospiraceae</taxon>
        <taxon>Oscillospiraceae incertae sedis</taxon>
    </lineage>
</organism>
<sequence length="45" mass="5302">MNTGSGFLFIIHLFSLKEKRKTRQNLQKPNKNAAKILLEKFQELQ</sequence>
<dbReference type="AlphaFoldDB" id="A7VU28"/>
<protein>
    <submittedName>
        <fullName evidence="1">Uncharacterized protein</fullName>
    </submittedName>
</protein>
<evidence type="ECO:0000313" key="1">
    <source>
        <dbReference type="EMBL" id="EDO61674.1"/>
    </source>
</evidence>
<name>A7VU28_9FIRM</name>
<gene>
    <name evidence="1" type="ORF">CLOLEP_02074</name>
</gene>
<accession>A7VU28</accession>
<dbReference type="HOGENOM" id="CLU_3198115_0_0_9"/>
<evidence type="ECO:0000313" key="2">
    <source>
        <dbReference type="Proteomes" id="UP000003490"/>
    </source>
</evidence>